<evidence type="ECO:0000256" key="5">
    <source>
        <dbReference type="SAM" id="MobiDB-lite"/>
    </source>
</evidence>
<keyword evidence="9" id="KW-1185">Reference proteome</keyword>
<evidence type="ECO:0000256" key="2">
    <source>
        <dbReference type="ARBA" id="ARBA00022801"/>
    </source>
</evidence>
<dbReference type="Pfam" id="PF00271">
    <property type="entry name" value="Helicase_C"/>
    <property type="match status" value="1"/>
</dbReference>
<reference evidence="8 9" key="1">
    <citation type="journal article" date="2018" name="BMC Genomics">
        <title>Comparative genome analyses reveal sequence features reflecting distinct modes of host-adaptation between dicot and monocot powdery mildew.</title>
        <authorList>
            <person name="Wu Y."/>
            <person name="Ma X."/>
            <person name="Pan Z."/>
            <person name="Kale S.D."/>
            <person name="Song Y."/>
            <person name="King H."/>
            <person name="Zhang Q."/>
            <person name="Presley C."/>
            <person name="Deng X."/>
            <person name="Wei C.I."/>
            <person name="Xiao S."/>
        </authorList>
    </citation>
    <scope>NUCLEOTIDE SEQUENCE [LARGE SCALE GENOMIC DNA]</scope>
    <source>
        <strain evidence="8">UMSG3</strain>
    </source>
</reference>
<dbReference type="GO" id="GO:0004386">
    <property type="term" value="F:helicase activity"/>
    <property type="evidence" value="ECO:0007669"/>
    <property type="project" value="UniProtKB-KW"/>
</dbReference>
<gene>
    <name evidence="8" type="ORF">GcM3_082006</name>
</gene>
<dbReference type="InterPro" id="IPR052431">
    <property type="entry name" value="SKI2_subfamily_helicases"/>
</dbReference>
<keyword evidence="1" id="KW-0547">Nucleotide-binding</keyword>
<dbReference type="Pfam" id="PF23002">
    <property type="entry name" value="PIN-like_DDX60"/>
    <property type="match status" value="1"/>
</dbReference>
<dbReference type="GO" id="GO:0016787">
    <property type="term" value="F:hydrolase activity"/>
    <property type="evidence" value="ECO:0007669"/>
    <property type="project" value="UniProtKB-KW"/>
</dbReference>
<dbReference type="GO" id="GO:0005737">
    <property type="term" value="C:cytoplasm"/>
    <property type="evidence" value="ECO:0007669"/>
    <property type="project" value="TreeGrafter"/>
</dbReference>
<dbReference type="Proteomes" id="UP000283383">
    <property type="component" value="Unassembled WGS sequence"/>
</dbReference>
<feature type="domain" description="Helicase C-terminal" evidence="7">
    <location>
        <begin position="1228"/>
        <end position="1389"/>
    </location>
</feature>
<dbReference type="InterPro" id="IPR014001">
    <property type="entry name" value="Helicase_ATP-bd"/>
</dbReference>
<feature type="region of interest" description="Disordered" evidence="5">
    <location>
        <begin position="1163"/>
        <end position="1195"/>
    </location>
</feature>
<protein>
    <submittedName>
        <fullName evidence="8">Putative helicase</fullName>
    </submittedName>
</protein>
<evidence type="ECO:0000259" key="7">
    <source>
        <dbReference type="PROSITE" id="PS51194"/>
    </source>
</evidence>
<evidence type="ECO:0000256" key="1">
    <source>
        <dbReference type="ARBA" id="ARBA00022741"/>
    </source>
</evidence>
<organism evidence="8 9">
    <name type="scientific">Golovinomyces cichoracearum</name>
    <dbReference type="NCBI Taxonomy" id="62708"/>
    <lineage>
        <taxon>Eukaryota</taxon>
        <taxon>Fungi</taxon>
        <taxon>Dikarya</taxon>
        <taxon>Ascomycota</taxon>
        <taxon>Pezizomycotina</taxon>
        <taxon>Leotiomycetes</taxon>
        <taxon>Erysiphales</taxon>
        <taxon>Erysiphaceae</taxon>
        <taxon>Golovinomyces</taxon>
    </lineage>
</organism>
<sequence length="1828" mass="209432">MAYPVLSWYNKTQTIFLDLVGDYAGQELFLIEGDSLLCYCFKDKRIDFNSGIQVLHATYVVERFLKNLVKRNCNFHIVFFEENSNLCIPMGTTAVNRSRYLFARYLIRRHLEANLPKCHASLKVVSFTSLNCVQFEEFLSKSPVDFMMTHDGSDSNDIIGDGTSLRETSQTLKHQFRTMIFKLNRRKLNVALINKLDFRDSKIFTTIIESSSIRSKIDLPEDSALQVDYQYVKAELSSDFAPDQSKNLSLNDLDEVIKENTSINMCEDYYSTICVVSKMLRDKNCDMVLTSAFLLHTILLKHIPLTQRSFSCITFNEPLESKTSVFLNNVCKDLQNFLENPHWARKMAEKQIRIGSVDMIDGRLYRVVLQAINKNSLQISTSSHIYRDWVILVNLINQVTDHKFLYSFENFKNSERIIPFTPQDKRDLVNEGEDFGLLPFSNKIINKYFEGTQYDTTRNLPTRSGDLKIYRESNYWKKYKSLSNISSKSALASNKWKNPLRKNQIYMKEMTMYAASLTVGQGSVLKPETITVAPKKGVKNSMLESKAPNKEGHAHSGTKKNTRALSKRDQLIASNTKRLGENSRQKSLDSWRRQRKYLDIIIDNQDRYLKTNLYLNNLDSIKLTYLQLEIEMYNLQTLLKWWALYCNAEVKQKGYHIAAMIWKTIRSIQKLKSPAPQEARQNVIKVCSMLKITDVLTDFQPSITNENLSFNFKVPVCSKTLEIGIDQKDFQLNYCGLYMDRILDAKPDSRVPNFIPDGWQRRVLDQLDANKSVFVVAPTSSGKTFISFYAMEKILRDDDDGVLVYVAPTKALVNQIAAEIQGRFSKQYQAPGKSVWAIYTRDYRINNVTNCQILVTVPHILQIMLLSPSNARSWAPRVRRIIFDEVHSIGQAEDGLIWEQLLLLAPCPIIALSATVGNPEQFYEWLNQVQKQNGIGIEMIQHKTRYCDLRKFIFDPPKNYQFLGFKKTDEIGLGLDDLEGFSVIHPVASLIDRFHGIPDDLTLEPKDCLALWKAMCIAQNISYRVSDSLDPKNALPAYVKKKHIIKWESELKILLNKWMKDVYSPFDRVMEILNGPDLSRTKEQRCIPNYSPQQESEIIDSQSLEQTTLPLLCQLRKRNALPAILFNYNRISCEKIAGAVFEQLLEAELKWKEGPSWKKTMEGYEKWKKNKSKKPTAKPRNKKKDHDEDGGSKLDRMRNEAEINFSTYDLFHPNDPLDDFSFANFKHTTKAELDEFIISLQERRVSTTLINLLTRGIGVHHSGLNRKYRQCVEILFRREFLGAVIATGTLSMGINMPCPTVVFNGDSLFLTALNFRQASGRAGRRGFDLIGNVVFQGFSKDRAYRLLSSRLPKLTGHFPLTTSLFLRLFVLLNESENSEYAEKLLSSLLTQPRLCLNGNFFKEQVQHHLRFSIEYLQVNGLLGPAGEPINFASAVTRLYYSENSIFAFNALLRGNYFQDLCVDIEKNPKGVLLEMMLTLSHLFGCITCKTIEDQTEVEKIKRSPSNVYLSPMPEKALNILQNQNKTTLKTFARYVKSFAAKNIKRDENNLPLTRITVGPTLKVQNEKESNINSPCSQINGKKAEKIDTSTHFLPSLRTPKARSVFFALSGHGDDFESIHDLCSSTCEGVHLEPSVVPHLVIHPQESNTQLNSYLLDFFNHGAVEPLVLANGLKKEDIWFLLYDFSIVLGTINTSLAIYLGVDNATEDSDVFDTSECIDSDENENEKLSIAVTDLDIESSNLDTNKVGNLISRQPEKDRPRKIPQSWDTDDQNNVLISEGRENKSIVTSDDISKSKKLDELTFIKLRNVYTAFKLLKIEFDAKFKEIWA</sequence>
<dbReference type="Gene3D" id="3.40.50.300">
    <property type="entry name" value="P-loop containing nucleotide triphosphate hydrolases"/>
    <property type="match status" value="2"/>
</dbReference>
<evidence type="ECO:0000313" key="8">
    <source>
        <dbReference type="EMBL" id="RKF75761.1"/>
    </source>
</evidence>
<dbReference type="GO" id="GO:0005524">
    <property type="term" value="F:ATP binding"/>
    <property type="evidence" value="ECO:0007669"/>
    <property type="project" value="UniProtKB-KW"/>
</dbReference>
<dbReference type="InterPro" id="IPR059032">
    <property type="entry name" value="WHD_DDX60"/>
</dbReference>
<dbReference type="EMBL" id="MCBQ01008297">
    <property type="protein sequence ID" value="RKF75761.1"/>
    <property type="molecule type" value="Genomic_DNA"/>
</dbReference>
<dbReference type="GO" id="GO:0003676">
    <property type="term" value="F:nucleic acid binding"/>
    <property type="evidence" value="ECO:0007669"/>
    <property type="project" value="InterPro"/>
</dbReference>
<dbReference type="SUPFAM" id="SSF52540">
    <property type="entry name" value="P-loop containing nucleoside triphosphate hydrolases"/>
    <property type="match status" value="1"/>
</dbReference>
<dbReference type="Pfam" id="PF00270">
    <property type="entry name" value="DEAD"/>
    <property type="match status" value="1"/>
</dbReference>
<dbReference type="InterPro" id="IPR027417">
    <property type="entry name" value="P-loop_NTPase"/>
</dbReference>
<name>A0A420IMK6_9PEZI</name>
<dbReference type="STRING" id="62708.A0A420IMK6"/>
<proteinExistence type="predicted"/>
<feature type="compositionally biased region" description="Basic and acidic residues" evidence="5">
    <location>
        <begin position="1184"/>
        <end position="1195"/>
    </location>
</feature>
<keyword evidence="4" id="KW-0067">ATP-binding</keyword>
<feature type="domain" description="Helicase ATP-binding" evidence="6">
    <location>
        <begin position="764"/>
        <end position="934"/>
    </location>
</feature>
<keyword evidence="3 8" id="KW-0347">Helicase</keyword>
<evidence type="ECO:0000256" key="3">
    <source>
        <dbReference type="ARBA" id="ARBA00022806"/>
    </source>
</evidence>
<dbReference type="InterPro" id="IPR011545">
    <property type="entry name" value="DEAD/DEAH_box_helicase_dom"/>
</dbReference>
<feature type="compositionally biased region" description="Basic residues" evidence="5">
    <location>
        <begin position="1168"/>
        <end position="1183"/>
    </location>
</feature>
<dbReference type="PANTHER" id="PTHR44533">
    <property type="entry name" value="DEAD/H RNA HELICASE, PUTATIVE-RELATED"/>
    <property type="match status" value="1"/>
</dbReference>
<dbReference type="SMART" id="SM00487">
    <property type="entry name" value="DEXDc"/>
    <property type="match status" value="1"/>
</dbReference>
<dbReference type="SMART" id="SM00490">
    <property type="entry name" value="HELICc"/>
    <property type="match status" value="1"/>
</dbReference>
<dbReference type="CDD" id="cd18025">
    <property type="entry name" value="DEXHc_DDX60"/>
    <property type="match status" value="1"/>
</dbReference>
<dbReference type="InterPro" id="IPR055124">
    <property type="entry name" value="PIN-like_DDX60"/>
</dbReference>
<evidence type="ECO:0000313" key="9">
    <source>
        <dbReference type="Proteomes" id="UP000283383"/>
    </source>
</evidence>
<evidence type="ECO:0000259" key="6">
    <source>
        <dbReference type="PROSITE" id="PS51192"/>
    </source>
</evidence>
<dbReference type="InterPro" id="IPR001650">
    <property type="entry name" value="Helicase_C-like"/>
</dbReference>
<dbReference type="FunFam" id="3.40.50.300:FF:001039">
    <property type="entry name" value="ATP-dependent RNA helicase DDX60"/>
    <property type="match status" value="1"/>
</dbReference>
<dbReference type="PROSITE" id="PS51192">
    <property type="entry name" value="HELICASE_ATP_BIND_1"/>
    <property type="match status" value="1"/>
</dbReference>
<accession>A0A420IMK6</accession>
<comment type="caution">
    <text evidence="8">The sequence shown here is derived from an EMBL/GenBank/DDBJ whole genome shotgun (WGS) entry which is preliminary data.</text>
</comment>
<dbReference type="Pfam" id="PF26076">
    <property type="entry name" value="WHD_DDX60"/>
    <property type="match status" value="1"/>
</dbReference>
<dbReference type="PANTHER" id="PTHR44533:SF4">
    <property type="entry name" value="DEAD_H RNA HELICASE, PUTATIVE-RELATED"/>
    <property type="match status" value="1"/>
</dbReference>
<feature type="region of interest" description="Disordered" evidence="5">
    <location>
        <begin position="538"/>
        <end position="567"/>
    </location>
</feature>
<dbReference type="PROSITE" id="PS51194">
    <property type="entry name" value="HELICASE_CTER"/>
    <property type="match status" value="1"/>
</dbReference>
<evidence type="ECO:0000256" key="4">
    <source>
        <dbReference type="ARBA" id="ARBA00022840"/>
    </source>
</evidence>
<keyword evidence="2" id="KW-0378">Hydrolase</keyword>